<keyword evidence="2" id="KW-0805">Transcription regulation</keyword>
<dbReference type="InterPro" id="IPR013325">
    <property type="entry name" value="RNA_pol_sigma_r2"/>
</dbReference>
<dbReference type="GO" id="GO:0006352">
    <property type="term" value="P:DNA-templated transcription initiation"/>
    <property type="evidence" value="ECO:0007669"/>
    <property type="project" value="InterPro"/>
</dbReference>
<dbReference type="RefSeq" id="WP_120332450.1">
    <property type="nucleotide sequence ID" value="NZ_DAMBKY010000001.1"/>
</dbReference>
<dbReference type="SUPFAM" id="SSF88659">
    <property type="entry name" value="Sigma3 and sigma4 domains of RNA polymerase sigma factors"/>
    <property type="match status" value="1"/>
</dbReference>
<dbReference type="Proteomes" id="UP000286402">
    <property type="component" value="Unassembled WGS sequence"/>
</dbReference>
<dbReference type="PANTHER" id="PTHR43133">
    <property type="entry name" value="RNA POLYMERASE ECF-TYPE SIGMA FACTO"/>
    <property type="match status" value="1"/>
</dbReference>
<evidence type="ECO:0000256" key="1">
    <source>
        <dbReference type="ARBA" id="ARBA00010641"/>
    </source>
</evidence>
<keyword evidence="4" id="KW-0804">Transcription</keyword>
<dbReference type="InterPro" id="IPR039425">
    <property type="entry name" value="RNA_pol_sigma-70-like"/>
</dbReference>
<dbReference type="PANTHER" id="PTHR43133:SF46">
    <property type="entry name" value="RNA POLYMERASE SIGMA-70 FACTOR ECF SUBFAMILY"/>
    <property type="match status" value="1"/>
</dbReference>
<keyword evidence="3" id="KW-0731">Sigma factor</keyword>
<feature type="domain" description="RNA polymerase sigma-70 region 2" evidence="5">
    <location>
        <begin position="44"/>
        <end position="108"/>
    </location>
</feature>
<evidence type="ECO:0000313" key="8">
    <source>
        <dbReference type="Proteomes" id="UP000286402"/>
    </source>
</evidence>
<organism evidence="7 8">
    <name type="scientific">Sphingobacterium siyangense</name>
    <dbReference type="NCBI Taxonomy" id="459529"/>
    <lineage>
        <taxon>Bacteria</taxon>
        <taxon>Pseudomonadati</taxon>
        <taxon>Bacteroidota</taxon>
        <taxon>Sphingobacteriia</taxon>
        <taxon>Sphingobacteriales</taxon>
        <taxon>Sphingobacteriaceae</taxon>
        <taxon>Sphingobacterium</taxon>
    </lineage>
</organism>
<dbReference type="InterPro" id="IPR014327">
    <property type="entry name" value="RNA_pol_sigma70_bacteroid"/>
</dbReference>
<dbReference type="InterPro" id="IPR014284">
    <property type="entry name" value="RNA_pol_sigma-70_dom"/>
</dbReference>
<evidence type="ECO:0000313" key="7">
    <source>
        <dbReference type="EMBL" id="RKF42050.1"/>
    </source>
</evidence>
<evidence type="ECO:0000256" key="2">
    <source>
        <dbReference type="ARBA" id="ARBA00023015"/>
    </source>
</evidence>
<dbReference type="SUPFAM" id="SSF88946">
    <property type="entry name" value="Sigma2 domain of RNA polymerase sigma factors"/>
    <property type="match status" value="1"/>
</dbReference>
<keyword evidence="8" id="KW-1185">Reference proteome</keyword>
<dbReference type="InterPro" id="IPR013324">
    <property type="entry name" value="RNA_pol_sigma_r3/r4-like"/>
</dbReference>
<dbReference type="Pfam" id="PF04542">
    <property type="entry name" value="Sigma70_r2"/>
    <property type="match status" value="1"/>
</dbReference>
<dbReference type="EMBL" id="MCAQ01000001">
    <property type="protein sequence ID" value="RKF42050.1"/>
    <property type="molecule type" value="Genomic_DNA"/>
</dbReference>
<dbReference type="NCBIfam" id="TIGR02985">
    <property type="entry name" value="Sig70_bacteroi1"/>
    <property type="match status" value="1"/>
</dbReference>
<dbReference type="Gene3D" id="1.10.1740.10">
    <property type="match status" value="1"/>
</dbReference>
<dbReference type="NCBIfam" id="TIGR02937">
    <property type="entry name" value="sigma70-ECF"/>
    <property type="match status" value="1"/>
</dbReference>
<dbReference type="Pfam" id="PF08281">
    <property type="entry name" value="Sigma70_r4_2"/>
    <property type="match status" value="1"/>
</dbReference>
<feature type="domain" description="RNA polymerase sigma factor 70 region 4 type 2" evidence="6">
    <location>
        <begin position="140"/>
        <end position="190"/>
    </location>
</feature>
<dbReference type="InterPro" id="IPR007627">
    <property type="entry name" value="RNA_pol_sigma70_r2"/>
</dbReference>
<proteinExistence type="inferred from homology"/>
<evidence type="ECO:0000256" key="4">
    <source>
        <dbReference type="ARBA" id="ARBA00023163"/>
    </source>
</evidence>
<evidence type="ECO:0000259" key="6">
    <source>
        <dbReference type="Pfam" id="PF08281"/>
    </source>
</evidence>
<reference evidence="7 8" key="1">
    <citation type="submission" date="2016-07" db="EMBL/GenBank/DDBJ databases">
        <title>Genome analysis of Sphingobacterium siyangense T12B17.</title>
        <authorList>
            <person name="Xu D."/>
            <person name="Su Y."/>
            <person name="Zheng S."/>
        </authorList>
    </citation>
    <scope>NUCLEOTIDE SEQUENCE [LARGE SCALE GENOMIC DNA]</scope>
    <source>
        <strain evidence="7 8">T12B17</strain>
    </source>
</reference>
<protein>
    <recommendedName>
        <fullName evidence="9">RNA polymerase sigma-70 factor (ECF subfamily)</fullName>
    </recommendedName>
</protein>
<evidence type="ECO:0008006" key="9">
    <source>
        <dbReference type="Google" id="ProtNLM"/>
    </source>
</evidence>
<evidence type="ECO:0000259" key="5">
    <source>
        <dbReference type="Pfam" id="PF04542"/>
    </source>
</evidence>
<dbReference type="InterPro" id="IPR036388">
    <property type="entry name" value="WH-like_DNA-bd_sf"/>
</dbReference>
<comment type="similarity">
    <text evidence="1">Belongs to the sigma-70 factor family. ECF subfamily.</text>
</comment>
<dbReference type="GO" id="GO:0016987">
    <property type="term" value="F:sigma factor activity"/>
    <property type="evidence" value="ECO:0007669"/>
    <property type="project" value="UniProtKB-KW"/>
</dbReference>
<sequence>MDIVYLSIFFYDKKQPMSLKEMPIEINTFILFQQGNEQAFRRVFEKYQPQIFSRALYFSGQSEEAEEITQEAFVQLHRYREKINTPESIYPFLYRVAKRMAISGFRRKVLRDQYELEQHADWEEAGQALAQQLDYRELQQELEKIIGELPEQQQRIYRLNKLEDHSYQDIAEQVGLSKNTVRNHLALASKFVRLRLDKIFLFFL</sequence>
<name>A0A420GA30_9SPHI</name>
<comment type="caution">
    <text evidence="7">The sequence shown here is derived from an EMBL/GenBank/DDBJ whole genome shotgun (WGS) entry which is preliminary data.</text>
</comment>
<dbReference type="Gene3D" id="1.10.10.10">
    <property type="entry name" value="Winged helix-like DNA-binding domain superfamily/Winged helix DNA-binding domain"/>
    <property type="match status" value="1"/>
</dbReference>
<evidence type="ECO:0000256" key="3">
    <source>
        <dbReference type="ARBA" id="ARBA00023082"/>
    </source>
</evidence>
<dbReference type="AlphaFoldDB" id="A0A420GA30"/>
<dbReference type="GO" id="GO:0003677">
    <property type="term" value="F:DNA binding"/>
    <property type="evidence" value="ECO:0007669"/>
    <property type="project" value="InterPro"/>
</dbReference>
<dbReference type="InterPro" id="IPR013249">
    <property type="entry name" value="RNA_pol_sigma70_r4_t2"/>
</dbReference>
<accession>A0A420GA30</accession>
<gene>
    <name evidence="7" type="ORF">BCY89_00660</name>
</gene>